<evidence type="ECO:0000256" key="1">
    <source>
        <dbReference type="ARBA" id="ARBA00023015"/>
    </source>
</evidence>
<proteinExistence type="predicted"/>
<dbReference type="PANTHER" id="PTHR43280">
    <property type="entry name" value="ARAC-FAMILY TRANSCRIPTIONAL REGULATOR"/>
    <property type="match status" value="1"/>
</dbReference>
<dbReference type="Proteomes" id="UP000639396">
    <property type="component" value="Unassembled WGS sequence"/>
</dbReference>
<dbReference type="SUPFAM" id="SSF51215">
    <property type="entry name" value="Regulatory protein AraC"/>
    <property type="match status" value="1"/>
</dbReference>
<evidence type="ECO:0000313" key="6">
    <source>
        <dbReference type="Proteomes" id="UP000639396"/>
    </source>
</evidence>
<keyword evidence="6" id="KW-1185">Reference proteome</keyword>
<name>A0A927H364_9BACL</name>
<dbReference type="InterPro" id="IPR014710">
    <property type="entry name" value="RmlC-like_jellyroll"/>
</dbReference>
<dbReference type="AlphaFoldDB" id="A0A927H364"/>
<accession>A0A927H364</accession>
<evidence type="ECO:0000256" key="3">
    <source>
        <dbReference type="ARBA" id="ARBA00023163"/>
    </source>
</evidence>
<dbReference type="PROSITE" id="PS01124">
    <property type="entry name" value="HTH_ARAC_FAMILY_2"/>
    <property type="match status" value="1"/>
</dbReference>
<dbReference type="Gene3D" id="1.10.10.60">
    <property type="entry name" value="Homeodomain-like"/>
    <property type="match status" value="2"/>
</dbReference>
<dbReference type="SUPFAM" id="SSF46689">
    <property type="entry name" value="Homeodomain-like"/>
    <property type="match status" value="2"/>
</dbReference>
<dbReference type="Gene3D" id="2.60.120.10">
    <property type="entry name" value="Jelly Rolls"/>
    <property type="match status" value="1"/>
</dbReference>
<protein>
    <submittedName>
        <fullName evidence="5">Helix-turn-helix transcriptional regulator</fullName>
    </submittedName>
</protein>
<dbReference type="Pfam" id="PF12833">
    <property type="entry name" value="HTH_18"/>
    <property type="match status" value="1"/>
</dbReference>
<dbReference type="GO" id="GO:0043565">
    <property type="term" value="F:sequence-specific DNA binding"/>
    <property type="evidence" value="ECO:0007669"/>
    <property type="project" value="InterPro"/>
</dbReference>
<dbReference type="InterPro" id="IPR018060">
    <property type="entry name" value="HTH_AraC"/>
</dbReference>
<evidence type="ECO:0000313" key="5">
    <source>
        <dbReference type="EMBL" id="MBD2865159.1"/>
    </source>
</evidence>
<sequence>MYRIYLHIRTALDHTAPAGWVLHERVLFDYELLYVKEGHIIVTVGDITYEGVPGDIFLFKPRERHSIRLAPGSPALRQPHIHFDLIERPDSPEVKISFKPIDQMSEQELRWFRDDVLSSPPMQLPSRVRLRSSALFESMLLGIVDGYERKLPFYETNVKGMSIQLWTQLMRELYWQEHEHVLTNMEALQAAKLHLSRNLDRRLSVDELAAASNMSKYYFIRSFKGAFGVPPMKYYQSKRIEKAKQLIQFTTLPVTEIAQRLGYPGIHAFSRALRMAEGVAPTYYRGKDR</sequence>
<comment type="caution">
    <text evidence="5">The sequence shown here is derived from an EMBL/GenBank/DDBJ whole genome shotgun (WGS) entry which is preliminary data.</text>
</comment>
<dbReference type="PANTHER" id="PTHR43280:SF2">
    <property type="entry name" value="HTH-TYPE TRANSCRIPTIONAL REGULATOR EXSA"/>
    <property type="match status" value="1"/>
</dbReference>
<evidence type="ECO:0000259" key="4">
    <source>
        <dbReference type="PROSITE" id="PS01124"/>
    </source>
</evidence>
<dbReference type="GO" id="GO:0003700">
    <property type="term" value="F:DNA-binding transcription factor activity"/>
    <property type="evidence" value="ECO:0007669"/>
    <property type="project" value="InterPro"/>
</dbReference>
<reference evidence="5" key="1">
    <citation type="submission" date="2020-09" db="EMBL/GenBank/DDBJ databases">
        <title>A novel bacterium of genus Paenibacillus, isolated from South China Sea.</title>
        <authorList>
            <person name="Huang H."/>
            <person name="Mo K."/>
            <person name="Hu Y."/>
        </authorList>
    </citation>
    <scope>NUCLEOTIDE SEQUENCE</scope>
    <source>
        <strain evidence="5">IB182363</strain>
    </source>
</reference>
<dbReference type="InterPro" id="IPR009057">
    <property type="entry name" value="Homeodomain-like_sf"/>
</dbReference>
<organism evidence="5 6">
    <name type="scientific">Paenibacillus oceani</name>
    <dbReference type="NCBI Taxonomy" id="2772510"/>
    <lineage>
        <taxon>Bacteria</taxon>
        <taxon>Bacillati</taxon>
        <taxon>Bacillota</taxon>
        <taxon>Bacilli</taxon>
        <taxon>Bacillales</taxon>
        <taxon>Paenibacillaceae</taxon>
        <taxon>Paenibacillus</taxon>
    </lineage>
</organism>
<keyword evidence="1" id="KW-0805">Transcription regulation</keyword>
<dbReference type="EMBL" id="JACXJA010000038">
    <property type="protein sequence ID" value="MBD2865159.1"/>
    <property type="molecule type" value="Genomic_DNA"/>
</dbReference>
<evidence type="ECO:0000256" key="2">
    <source>
        <dbReference type="ARBA" id="ARBA00023125"/>
    </source>
</evidence>
<keyword evidence="3" id="KW-0804">Transcription</keyword>
<dbReference type="RefSeq" id="WP_190930780.1">
    <property type="nucleotide sequence ID" value="NZ_JACXJA010000038.1"/>
</dbReference>
<dbReference type="InterPro" id="IPR003313">
    <property type="entry name" value="AraC-bd"/>
</dbReference>
<gene>
    <name evidence="5" type="ORF">IDH45_24565</name>
</gene>
<dbReference type="SMART" id="SM00342">
    <property type="entry name" value="HTH_ARAC"/>
    <property type="match status" value="1"/>
</dbReference>
<keyword evidence="2" id="KW-0238">DNA-binding</keyword>
<feature type="domain" description="HTH araC/xylS-type" evidence="4">
    <location>
        <begin position="189"/>
        <end position="287"/>
    </location>
</feature>
<dbReference type="Pfam" id="PF02311">
    <property type="entry name" value="AraC_binding"/>
    <property type="match status" value="1"/>
</dbReference>
<dbReference type="InterPro" id="IPR037923">
    <property type="entry name" value="HTH-like"/>
</dbReference>